<dbReference type="Pfam" id="PF19620">
    <property type="entry name" value="DUF6125"/>
    <property type="match status" value="1"/>
</dbReference>
<gene>
    <name evidence="1" type="ORF">LCGC14_1345480</name>
</gene>
<dbReference type="AlphaFoldDB" id="A0A0F9KCH4"/>
<proteinExistence type="predicted"/>
<protein>
    <submittedName>
        <fullName evidence="1">Uncharacterized protein</fullName>
    </submittedName>
</protein>
<reference evidence="1" key="1">
    <citation type="journal article" date="2015" name="Nature">
        <title>Complex archaea that bridge the gap between prokaryotes and eukaryotes.</title>
        <authorList>
            <person name="Spang A."/>
            <person name="Saw J.H."/>
            <person name="Jorgensen S.L."/>
            <person name="Zaremba-Niedzwiedzka K."/>
            <person name="Martijn J."/>
            <person name="Lind A.E."/>
            <person name="van Eijk R."/>
            <person name="Schleper C."/>
            <person name="Guy L."/>
            <person name="Ettema T.J."/>
        </authorList>
    </citation>
    <scope>NUCLEOTIDE SEQUENCE</scope>
</reference>
<evidence type="ECO:0000313" key="1">
    <source>
        <dbReference type="EMBL" id="KKM79884.1"/>
    </source>
</evidence>
<feature type="non-terminal residue" evidence="1">
    <location>
        <position position="67"/>
    </location>
</feature>
<sequence>MRKVTDADKLFYYEKNFVTLDGLWMLEAEKAMGWDEALKIDNIVWIRLFKIIIRRLKRYLNIQTNTL</sequence>
<comment type="caution">
    <text evidence="1">The sequence shown here is derived from an EMBL/GenBank/DDBJ whole genome shotgun (WGS) entry which is preliminary data.</text>
</comment>
<accession>A0A0F9KCH4</accession>
<organism evidence="1">
    <name type="scientific">marine sediment metagenome</name>
    <dbReference type="NCBI Taxonomy" id="412755"/>
    <lineage>
        <taxon>unclassified sequences</taxon>
        <taxon>metagenomes</taxon>
        <taxon>ecological metagenomes</taxon>
    </lineage>
</organism>
<name>A0A0F9KCH4_9ZZZZ</name>
<dbReference type="EMBL" id="LAZR01008273">
    <property type="protein sequence ID" value="KKM79884.1"/>
    <property type="molecule type" value="Genomic_DNA"/>
</dbReference>